<dbReference type="Pfam" id="PF13495">
    <property type="entry name" value="Phage_int_SAM_4"/>
    <property type="match status" value="1"/>
</dbReference>
<dbReference type="AlphaFoldDB" id="A0A9Q8IMP9"/>
<evidence type="ECO:0000256" key="2">
    <source>
        <dbReference type="PROSITE-ProRule" id="PRU01248"/>
    </source>
</evidence>
<dbReference type="GO" id="GO:0003677">
    <property type="term" value="F:DNA binding"/>
    <property type="evidence" value="ECO:0007669"/>
    <property type="project" value="UniProtKB-UniRule"/>
</dbReference>
<accession>A0A9Q8IMP9</accession>
<keyword evidence="1 2" id="KW-0238">DNA-binding</keyword>
<proteinExistence type="predicted"/>
<dbReference type="InterPro" id="IPR011010">
    <property type="entry name" value="DNA_brk_join_enz"/>
</dbReference>
<evidence type="ECO:0000259" key="3">
    <source>
        <dbReference type="PROSITE" id="PS51900"/>
    </source>
</evidence>
<reference evidence="4" key="1">
    <citation type="submission" date="2018-08" db="EMBL/GenBank/DDBJ databases">
        <title>Comparative genomics of wild bee and flower associated Lactobacillus reveals potential adaptation to the bee host.</title>
        <authorList>
            <person name="Vuong H.Q."/>
            <person name="Mcfrederick Q.S."/>
        </authorList>
    </citation>
    <scope>NUCLEOTIDE SEQUENCE</scope>
    <source>
        <strain evidence="4">HV_63</strain>
    </source>
</reference>
<name>A0A9Q8IMP9_9LACO</name>
<feature type="domain" description="Core-binding (CB)" evidence="3">
    <location>
        <begin position="3"/>
        <end position="94"/>
    </location>
</feature>
<dbReference type="InterPro" id="IPR010998">
    <property type="entry name" value="Integrase_recombinase_N"/>
</dbReference>
<evidence type="ECO:0000313" key="4">
    <source>
        <dbReference type="EMBL" id="TPR45095.1"/>
    </source>
</evidence>
<evidence type="ECO:0000256" key="1">
    <source>
        <dbReference type="ARBA" id="ARBA00023125"/>
    </source>
</evidence>
<dbReference type="InterPro" id="IPR004107">
    <property type="entry name" value="Integrase_SAM-like_N"/>
</dbReference>
<organism evidence="4 5">
    <name type="scientific">Apilactobacillus micheneri</name>
    <dbReference type="NCBI Taxonomy" id="1899430"/>
    <lineage>
        <taxon>Bacteria</taxon>
        <taxon>Bacillati</taxon>
        <taxon>Bacillota</taxon>
        <taxon>Bacilli</taxon>
        <taxon>Lactobacillales</taxon>
        <taxon>Lactobacillaceae</taxon>
        <taxon>Apilactobacillus</taxon>
    </lineage>
</organism>
<dbReference type="SUPFAM" id="SSF56349">
    <property type="entry name" value="DNA breaking-rejoining enzymes"/>
    <property type="match status" value="1"/>
</dbReference>
<dbReference type="RefSeq" id="WP_140936189.1">
    <property type="nucleotide sequence ID" value="NZ_QUBF01000002.1"/>
</dbReference>
<dbReference type="InterPro" id="IPR044068">
    <property type="entry name" value="CB"/>
</dbReference>
<dbReference type="PROSITE" id="PS51900">
    <property type="entry name" value="CB"/>
    <property type="match status" value="1"/>
</dbReference>
<dbReference type="Proteomes" id="UP000784700">
    <property type="component" value="Unassembled WGS sequence"/>
</dbReference>
<evidence type="ECO:0000313" key="5">
    <source>
        <dbReference type="Proteomes" id="UP000784700"/>
    </source>
</evidence>
<dbReference type="GO" id="GO:0015074">
    <property type="term" value="P:DNA integration"/>
    <property type="evidence" value="ECO:0007669"/>
    <property type="project" value="InterPro"/>
</dbReference>
<comment type="caution">
    <text evidence="4">The sequence shown here is derived from an EMBL/GenBank/DDBJ whole genome shotgun (WGS) entry which is preliminary data.</text>
</comment>
<dbReference type="Gene3D" id="1.10.150.130">
    <property type="match status" value="1"/>
</dbReference>
<protein>
    <submittedName>
        <fullName evidence="4">Recombinase XerD</fullName>
    </submittedName>
</protein>
<dbReference type="EMBL" id="QUBG01000002">
    <property type="protein sequence ID" value="TPR45095.1"/>
    <property type="molecule type" value="Genomic_DNA"/>
</dbReference>
<gene>
    <name evidence="4" type="ORF">DY130_02570</name>
</gene>
<sequence>MATNNYPYQKSFEKYLNVNGLAKVTIKEYTSTLIDMFEYLSNFNIGYQKNHHVNQLFDRDIQQYMNMLVEKRQINNSTYNKVLSHINIYFKYLFSHDFSEKLPTLTLKGRDRNKESKININWIEHMPKILNDPNVHPYTKMTLLLISKGFKSSEFLKNNFYRVFTKIKFNNYETKFINQFNNFIKPIQDKQSSNDLFLKQRIANDPHLTLPGLHKYLKPSEEYLSFSLNPTYLFQGYILNYVIKNPGENEFELSNHLNLDLASVIYYKKLSTKIIND</sequence>